<feature type="compositionally biased region" description="Low complexity" evidence="1">
    <location>
        <begin position="58"/>
        <end position="80"/>
    </location>
</feature>
<feature type="region of interest" description="Disordered" evidence="1">
    <location>
        <begin position="1259"/>
        <end position="1278"/>
    </location>
</feature>
<feature type="compositionally biased region" description="Polar residues" evidence="1">
    <location>
        <begin position="43"/>
        <end position="53"/>
    </location>
</feature>
<dbReference type="Pfam" id="PF03399">
    <property type="entry name" value="SAC3_GANP"/>
    <property type="match status" value="1"/>
</dbReference>
<feature type="compositionally biased region" description="Polar residues" evidence="1">
    <location>
        <begin position="618"/>
        <end position="637"/>
    </location>
</feature>
<feature type="compositionally biased region" description="Acidic residues" evidence="1">
    <location>
        <begin position="543"/>
        <end position="560"/>
    </location>
</feature>
<dbReference type="Gene3D" id="1.25.40.990">
    <property type="match status" value="1"/>
</dbReference>
<gene>
    <name evidence="3" type="ORF">CSSPTR1EN2_LOCUS13324</name>
</gene>
<organism evidence="3 4">
    <name type="scientific">Sphagnum troendelagicum</name>
    <dbReference type="NCBI Taxonomy" id="128251"/>
    <lineage>
        <taxon>Eukaryota</taxon>
        <taxon>Viridiplantae</taxon>
        <taxon>Streptophyta</taxon>
        <taxon>Embryophyta</taxon>
        <taxon>Bryophyta</taxon>
        <taxon>Sphagnophytina</taxon>
        <taxon>Sphagnopsida</taxon>
        <taxon>Sphagnales</taxon>
        <taxon>Sphagnaceae</taxon>
        <taxon>Sphagnum</taxon>
    </lineage>
</organism>
<protein>
    <recommendedName>
        <fullName evidence="2">PCI domain-containing protein</fullName>
    </recommendedName>
</protein>
<dbReference type="PANTHER" id="PTHR12436">
    <property type="entry name" value="80 KDA MCM3-ASSOCIATED PROTEIN"/>
    <property type="match status" value="1"/>
</dbReference>
<feature type="region of interest" description="Disordered" evidence="1">
    <location>
        <begin position="618"/>
        <end position="700"/>
    </location>
</feature>
<evidence type="ECO:0000256" key="1">
    <source>
        <dbReference type="SAM" id="MobiDB-lite"/>
    </source>
</evidence>
<evidence type="ECO:0000313" key="4">
    <source>
        <dbReference type="Proteomes" id="UP001497512"/>
    </source>
</evidence>
<feature type="compositionally biased region" description="Basic and acidic residues" evidence="1">
    <location>
        <begin position="664"/>
        <end position="700"/>
    </location>
</feature>
<proteinExistence type="predicted"/>
<sequence>MDGLGRPAPFPSVGAGAGPIVPPPHGIVFGRAAAGAAAHPVQNGGSNRNVSPSRNRKVPPVVAKQQQPVPKQQQAAPPKASVKNSELLREEQAKARRLLRFAQAGDKPDSASGRLEEHGISNRELRQPKGELVVRQTRTEAPRRPQGKLVDFAAHDEAMEMEGPEALGDDFRNVEAIIGTCTDMCPEPERQERERKGDLDRFERVDGDRNLTSVNLAVKKYTRTASREPPLIRPLPVLQMTMDHLLTLINQGYSEELLKIHSFLWDRMRAVRMDLRMQHIFNREAITMHEQMIRFHILAMHELCEFAKGEGFNEGFDAHLNIEQMNKASVDLFEMYDDHRKRGIPVPTEAEFRGYYALLKLDKHPGYSVEPAELSLDLAKMTSEMRNTPQVLFAREVARACRGGNYIAFFRLARKATYLQACLMHAHFSKVRTEALAVLHSGLQRNQSIPIMVVTKWLAMEGEDIEALMEYHGFTIKVFEKSYAVKEGPFLNRDAPYRAQRSRLVEAKRSLKVELDVEGQGQDQAVADGWTVTPTTPIIHEEEMPDYEDDDLQSPEESKEEETTLGRGFVGTSPGRQEIQTVGERRVSPPVKAASPSPSALPEVLLQAKFPFGIRSAWPTTRESSPGVNSSTETNLWRGSMHKTHSAPTQESDAEVEEDDDDMPESHPTTEELRAKRALEWEVEKEEAREKDREQERRRRLTEEAEAAAVKWAAKQAAAAEAKRLEAEERKLASHRSEASAGRMRLWLRRWRRRATFRAEEKVRRRKKAEAALSSLSAGPALVLTSKTEPILSVTSLSQVARERGDKLWEMWRPLDIASVVIPMFEQRIPVPRFITFKLLLSVGEPNASNSAGQWLHTKLSGRQLLPPEGDSLGFWFEAKDMDLSREKLGVTDGYGASGVVFLLREGHPISEERARLLAVVQSLPVGARVPLLLVFTPQRDTFRNEEHRFRGSLGLEDLDRTRIACHYISPTFVKSHGNTLAGRGLYSDHYLKEGLVWLANNMPSQPNLVCQHIRDVVLNNLDGHLKLLSVTAASKVSPERCVLIFNHALESAMSRIRSAVDSAPPHWPPPEVDAEVNGLLSQVLPRQGWNDPVNLDPIFTALRLAQLPPFPTMKQQRPGSPTSDWENVRHQKAIVEHSLRQYLGLLDGTGQESAATIRQAQLMVQRACSLEWTASGRVLVPRWASIFQAVYQARLLLLNSEPPPIVFVLAAETEHHLELDDFEQSIPFANDIVAGSSFAFPPHASLILNDFVEKPEVESRSNHNSSTEPFGRLGPELEGTREEPLISYRTGRDAGISSPGCGWSVFSTSPTDDICQVHQGKLRRQPTNDFFPNTLKKRKLTLSPEIIVNSVPTTDVKNSANELSVLLNHKHRFNSSQEMASNRGTLEDYEDNSFRVHRRLELPLTAEEIEIENMVVKIQTDVDRSVRRASSDMCFADTLFTSDIRLVEGDGLSMDAAQSMTVNFHVEGAQERIRDEGNHLPSWTWLNGGVQDLEDLLTQCWRAQEGIDQKLGESFGLGL</sequence>
<dbReference type="InterPro" id="IPR000717">
    <property type="entry name" value="PCI_dom"/>
</dbReference>
<feature type="compositionally biased region" description="Acidic residues" evidence="1">
    <location>
        <begin position="652"/>
        <end position="663"/>
    </location>
</feature>
<evidence type="ECO:0000313" key="3">
    <source>
        <dbReference type="EMBL" id="CAK9216175.1"/>
    </source>
</evidence>
<evidence type="ECO:0000259" key="2">
    <source>
        <dbReference type="PROSITE" id="PS50250"/>
    </source>
</evidence>
<feature type="compositionally biased region" description="Low complexity" evidence="1">
    <location>
        <begin position="26"/>
        <end position="38"/>
    </location>
</feature>
<accession>A0ABP0UA76</accession>
<feature type="region of interest" description="Disordered" evidence="1">
    <location>
        <begin position="1"/>
        <end position="89"/>
    </location>
</feature>
<dbReference type="PANTHER" id="PTHR12436:SF17">
    <property type="entry name" value="SAC3 FAMILY PROTEIN B"/>
    <property type="match status" value="1"/>
</dbReference>
<feature type="domain" description="PCI" evidence="2">
    <location>
        <begin position="321"/>
        <end position="523"/>
    </location>
</feature>
<feature type="compositionally biased region" description="Basic and acidic residues" evidence="1">
    <location>
        <begin position="106"/>
        <end position="129"/>
    </location>
</feature>
<name>A0ABP0UA76_9BRYO</name>
<reference evidence="3" key="1">
    <citation type="submission" date="2024-02" db="EMBL/GenBank/DDBJ databases">
        <authorList>
            <consortium name="ELIXIR-Norway"/>
            <consortium name="Elixir Norway"/>
        </authorList>
    </citation>
    <scope>NUCLEOTIDE SEQUENCE</scope>
</reference>
<dbReference type="InterPro" id="IPR045107">
    <property type="entry name" value="SAC3/GANP/THP3"/>
</dbReference>
<dbReference type="InterPro" id="IPR005062">
    <property type="entry name" value="SAC3/GANP/THP3_conserved"/>
</dbReference>
<feature type="region of interest" description="Disordered" evidence="1">
    <location>
        <begin position="539"/>
        <end position="598"/>
    </location>
</feature>
<dbReference type="EMBL" id="OZ019894">
    <property type="protein sequence ID" value="CAK9216175.1"/>
    <property type="molecule type" value="Genomic_DNA"/>
</dbReference>
<feature type="compositionally biased region" description="Low complexity" evidence="1">
    <location>
        <begin position="588"/>
        <end position="598"/>
    </location>
</feature>
<keyword evidence="4" id="KW-1185">Reference proteome</keyword>
<dbReference type="PROSITE" id="PS50250">
    <property type="entry name" value="PCI"/>
    <property type="match status" value="1"/>
</dbReference>
<dbReference type="Proteomes" id="UP001497512">
    <property type="component" value="Chromosome 2"/>
</dbReference>
<feature type="region of interest" description="Disordered" evidence="1">
    <location>
        <begin position="102"/>
        <end position="131"/>
    </location>
</feature>